<dbReference type="Gene3D" id="3.40.50.1010">
    <property type="entry name" value="5'-nuclease"/>
    <property type="match status" value="1"/>
</dbReference>
<dbReference type="PRINTS" id="PR00853">
    <property type="entry name" value="XPGRADSUPER"/>
</dbReference>
<evidence type="ECO:0000259" key="15">
    <source>
        <dbReference type="SMART" id="SM00484"/>
    </source>
</evidence>
<evidence type="ECO:0000256" key="1">
    <source>
        <dbReference type="ARBA" id="ARBA00001946"/>
    </source>
</evidence>
<dbReference type="FunFam" id="3.40.50.1010:FF:000002">
    <property type="entry name" value="Exonuclease 1, putative"/>
    <property type="match status" value="1"/>
</dbReference>
<dbReference type="SUPFAM" id="SSF47807">
    <property type="entry name" value="5' to 3' exonuclease, C-terminal subdomain"/>
    <property type="match status" value="1"/>
</dbReference>
<keyword evidence="9" id="KW-0460">Magnesium</keyword>
<comment type="caution">
    <text evidence="18">The sequence shown here is derived from an EMBL/GenBank/DDBJ whole genome shotgun (WGS) entry which is preliminary data.</text>
</comment>
<dbReference type="PANTHER" id="PTHR11081:SF65">
    <property type="entry name" value="DNA DAMAGE-INDUCIBLE PROTEIN DIN7-RELATED"/>
    <property type="match status" value="1"/>
</dbReference>
<dbReference type="SMART" id="SM00484">
    <property type="entry name" value="XPGI"/>
    <property type="match status" value="1"/>
</dbReference>
<keyword evidence="10" id="KW-0267">Excision nuclease</keyword>
<dbReference type="PANTHER" id="PTHR11081">
    <property type="entry name" value="FLAP ENDONUCLEASE FAMILY MEMBER"/>
    <property type="match status" value="1"/>
</dbReference>
<keyword evidence="11" id="KW-0238">DNA-binding</keyword>
<dbReference type="InterPro" id="IPR006085">
    <property type="entry name" value="XPG_DNA_repair_N"/>
</dbReference>
<evidence type="ECO:0000256" key="11">
    <source>
        <dbReference type="ARBA" id="ARBA00023125"/>
    </source>
</evidence>
<feature type="compositionally biased region" description="Basic and acidic residues" evidence="14">
    <location>
        <begin position="420"/>
        <end position="439"/>
    </location>
</feature>
<dbReference type="CDD" id="cd09908">
    <property type="entry name" value="H3TH_EXO1"/>
    <property type="match status" value="1"/>
</dbReference>
<feature type="domain" description="Glycosyl transferase CAP10" evidence="17">
    <location>
        <begin position="928"/>
        <end position="1139"/>
    </location>
</feature>
<feature type="region of interest" description="Disordered" evidence="14">
    <location>
        <begin position="562"/>
        <end position="622"/>
    </location>
</feature>
<evidence type="ECO:0000259" key="17">
    <source>
        <dbReference type="SMART" id="SM00672"/>
    </source>
</evidence>
<keyword evidence="19" id="KW-1185">Reference proteome</keyword>
<gene>
    <name evidence="18" type="ORF">UBRO2_04784</name>
</gene>
<sequence>MGIQGLLPLLKDASLPIHISSYSGRTLGIDTYVWLHRGAYGCAREIVLGDPAPRYISYALSRIGMLQHFGIKPYLVFDGDKLPAKTHTEDDRESKRFENLARAQQLEAEGKIQQARDLYAKCVDITPEMAYQLIKVLKEQAIPYLVAPYEADAQLAYLEKCGAIDAVLTEDSDLLVFGCKTVLFKLDQAGNAVEIKQERFWTNRQIALSGWTAVEFRQMAILSGCDYLPSIVGMGLKNAHRLLRRHKTVDKVLQVVRLEGKMRIPPTYASEFRKAELTFVHQRVFDPTSSKVVTLTPLPSGTHDDMLPFIGAHIEDEMARAIADGIIDPITRERILDRVPRLGMRCSSASNLTASSSGLNTLHRSTNAPISLGGGSGLASSSFDKSSVSTGSGAFGGGKKKVVSKETGLQSLKIFLGAPKSREKSEKEERRALAPRDTNRPSQPSPQPPCQPVKEVKTTQSKFFTRSNTTPHPTTVSKTPKVRQDHAYLHLGGQLTPPKTNDSGYWQDECHDLHDFVRSSSPPQIELKESQPIVMDTQQLWLASSTADIGEVREAIVAPTQSVQSRGASGESGTSAAVVVPQTPSRKRMRSEEAAPVLSSPESAMESGFISSPASSVCGRGDIPAYRGNGREEEEEEEEEVTLPSSPLLDEMVVEPVTPLTAKSKPMLDTSASRSKLEAFRYAAATPQHQHQQKKRVERGRATLPRRATELATRSAGKPGASPSVLKLASRASISTPAGAGSGRFRPGKMLKRSPTLILREEEAAGAGEGSAGERSQVGGLFDRFRFSEPVEQASTGAAQAGGSGKRHTFITVTITVTIKRPMPATNMTLRPPTNRKGPGQAPMAGFGVIFVSLCLIFSIIPLATVLPNYKSTLPWPSANDGQSSMDVRRREDLHMRQEAKDWQSRVRSVLQLLTDAYKGAGEEERSMMEGIELVISTADFDGFTDPIGSRGAGWVLDKKVNETDGQYLFPDFSFASWPEAGIASYPEFRRAAEQVNVETPWRSKANKAFWRGDALLNSAIQARNSLLSVATGPGTEEWSDVKRTSFWEQGPGIGKIVSAPEHCRHRFLIHSEGVAYSGRSKFILGCQSTVITHELEWEQHFHPALISSPSSADQNHIQLPGTYFENLAQTMQNLIREEIDAEGAVLSRMATTGEKIAKNAKRTLTDRYLTPAATACYVRAALMSYRRMMDSRSWPGGQAAELREGGGVKPGAGTDKATLKDLGVKGDVEYGVWCNLGQPEWPPQ</sequence>
<reference evidence="18" key="1">
    <citation type="submission" date="2018-08" db="EMBL/GenBank/DDBJ databases">
        <authorList>
            <person name="Guldener U."/>
        </authorList>
    </citation>
    <scope>NUCLEOTIDE SEQUENCE</scope>
    <source>
        <strain evidence="18">UB2</strain>
    </source>
</reference>
<dbReference type="GO" id="GO:0035312">
    <property type="term" value="F:5'-3' DNA exonuclease activity"/>
    <property type="evidence" value="ECO:0007669"/>
    <property type="project" value="InterPro"/>
</dbReference>
<dbReference type="GO" id="GO:0006281">
    <property type="term" value="P:DNA repair"/>
    <property type="evidence" value="ECO:0007669"/>
    <property type="project" value="UniProtKB-KW"/>
</dbReference>
<feature type="region of interest" description="Disordered" evidence="14">
    <location>
        <begin position="415"/>
        <end position="457"/>
    </location>
</feature>
<dbReference type="GO" id="GO:0017108">
    <property type="term" value="F:5'-flap endonuclease activity"/>
    <property type="evidence" value="ECO:0007669"/>
    <property type="project" value="TreeGrafter"/>
</dbReference>
<evidence type="ECO:0000256" key="4">
    <source>
        <dbReference type="ARBA" id="ARBA00022722"/>
    </source>
</evidence>
<dbReference type="Pfam" id="PF00752">
    <property type="entry name" value="XPG_N"/>
    <property type="match status" value="1"/>
</dbReference>
<keyword evidence="6" id="KW-0227">DNA damage</keyword>
<evidence type="ECO:0000256" key="13">
    <source>
        <dbReference type="ARBA" id="ARBA00023242"/>
    </source>
</evidence>
<keyword evidence="13" id="KW-0539">Nucleus</keyword>
<dbReference type="InterPro" id="IPR037315">
    <property type="entry name" value="EXO1_H3TH"/>
</dbReference>
<dbReference type="Gene3D" id="1.10.150.20">
    <property type="entry name" value="5' to 3' exonuclease, C-terminal subdomain"/>
    <property type="match status" value="1"/>
</dbReference>
<keyword evidence="7" id="KW-0378">Hydrolase</keyword>
<evidence type="ECO:0000256" key="3">
    <source>
        <dbReference type="ARBA" id="ARBA00010563"/>
    </source>
</evidence>
<dbReference type="SMART" id="SM00672">
    <property type="entry name" value="CAP10"/>
    <property type="match status" value="1"/>
</dbReference>
<dbReference type="InterPro" id="IPR019974">
    <property type="entry name" value="XPG_CS"/>
</dbReference>
<dbReference type="InterPro" id="IPR029060">
    <property type="entry name" value="PIN-like_dom_sf"/>
</dbReference>
<dbReference type="InterPro" id="IPR006084">
    <property type="entry name" value="XPG/Rad2"/>
</dbReference>
<dbReference type="GO" id="GO:0005634">
    <property type="term" value="C:nucleus"/>
    <property type="evidence" value="ECO:0007669"/>
    <property type="project" value="UniProtKB-SubCell"/>
</dbReference>
<comment type="cofactor">
    <cofactor evidence="1">
        <name>Mg(2+)</name>
        <dbReference type="ChEBI" id="CHEBI:18420"/>
    </cofactor>
</comment>
<evidence type="ECO:0000259" key="16">
    <source>
        <dbReference type="SMART" id="SM00485"/>
    </source>
</evidence>
<evidence type="ECO:0000256" key="10">
    <source>
        <dbReference type="ARBA" id="ARBA00022881"/>
    </source>
</evidence>
<feature type="compositionally biased region" description="Polar residues" evidence="14">
    <location>
        <begin position="562"/>
        <end position="575"/>
    </location>
</feature>
<keyword evidence="4" id="KW-0540">Nuclease</keyword>
<evidence type="ECO:0000256" key="5">
    <source>
        <dbReference type="ARBA" id="ARBA00022723"/>
    </source>
</evidence>
<dbReference type="CDD" id="cd09857">
    <property type="entry name" value="PIN_EXO1"/>
    <property type="match status" value="1"/>
</dbReference>
<dbReference type="SUPFAM" id="SSF88723">
    <property type="entry name" value="PIN domain-like"/>
    <property type="match status" value="1"/>
</dbReference>
<comment type="similarity">
    <text evidence="3">Belongs to the XPG/RAD2 endonuclease family. EXO1 subfamily.</text>
</comment>
<dbReference type="Proteomes" id="UP000658997">
    <property type="component" value="Unassembled WGS sequence"/>
</dbReference>
<accession>A0A8H8TU50</accession>
<comment type="subcellular location">
    <subcellularLocation>
        <location evidence="2">Nucleus</location>
    </subcellularLocation>
</comment>
<keyword evidence="12" id="KW-0234">DNA repair</keyword>
<evidence type="ECO:0000313" key="19">
    <source>
        <dbReference type="Proteomes" id="UP000658997"/>
    </source>
</evidence>
<dbReference type="GO" id="GO:0046872">
    <property type="term" value="F:metal ion binding"/>
    <property type="evidence" value="ECO:0007669"/>
    <property type="project" value="UniProtKB-KW"/>
</dbReference>
<dbReference type="InterPro" id="IPR044752">
    <property type="entry name" value="PIN-like_EXO1"/>
</dbReference>
<evidence type="ECO:0000256" key="7">
    <source>
        <dbReference type="ARBA" id="ARBA00022801"/>
    </source>
</evidence>
<dbReference type="SMART" id="SM00485">
    <property type="entry name" value="XPGN"/>
    <property type="match status" value="1"/>
</dbReference>
<dbReference type="Pfam" id="PF00867">
    <property type="entry name" value="XPG_I"/>
    <property type="match status" value="1"/>
</dbReference>
<evidence type="ECO:0000256" key="12">
    <source>
        <dbReference type="ARBA" id="ARBA00023204"/>
    </source>
</evidence>
<evidence type="ECO:0000313" key="18">
    <source>
        <dbReference type="EMBL" id="SYW82662.1"/>
    </source>
</evidence>
<dbReference type="InterPro" id="IPR006598">
    <property type="entry name" value="CAP10"/>
</dbReference>
<protein>
    <submittedName>
        <fullName evidence="18">Related to EXO1 - exonuclease which interacts with Msh2p</fullName>
    </submittedName>
</protein>
<organism evidence="18 19">
    <name type="scientific">Ustilago bromivora</name>
    <dbReference type="NCBI Taxonomy" id="307758"/>
    <lineage>
        <taxon>Eukaryota</taxon>
        <taxon>Fungi</taxon>
        <taxon>Dikarya</taxon>
        <taxon>Basidiomycota</taxon>
        <taxon>Ustilaginomycotina</taxon>
        <taxon>Ustilaginomycetes</taxon>
        <taxon>Ustilaginales</taxon>
        <taxon>Ustilaginaceae</taxon>
        <taxon>Ustilago</taxon>
    </lineage>
</organism>
<feature type="region of interest" description="Disordered" evidence="14">
    <location>
        <begin position="684"/>
        <end position="703"/>
    </location>
</feature>
<dbReference type="SMART" id="SM00279">
    <property type="entry name" value="HhH2"/>
    <property type="match status" value="1"/>
</dbReference>
<dbReference type="GO" id="GO:0003677">
    <property type="term" value="F:DNA binding"/>
    <property type="evidence" value="ECO:0007669"/>
    <property type="project" value="UniProtKB-KW"/>
</dbReference>
<evidence type="ECO:0000256" key="14">
    <source>
        <dbReference type="SAM" id="MobiDB-lite"/>
    </source>
</evidence>
<dbReference type="PROSITE" id="PS00841">
    <property type="entry name" value="XPG_1"/>
    <property type="match status" value="1"/>
</dbReference>
<dbReference type="FunFam" id="1.10.150.20:FF:000011">
    <property type="entry name" value="exonuclease 1"/>
    <property type="match status" value="1"/>
</dbReference>
<evidence type="ECO:0000256" key="6">
    <source>
        <dbReference type="ARBA" id="ARBA00022763"/>
    </source>
</evidence>
<keyword evidence="5" id="KW-0479">Metal-binding</keyword>
<keyword evidence="8 18" id="KW-0269">Exonuclease</keyword>
<feature type="region of interest" description="Disordered" evidence="14">
    <location>
        <begin position="376"/>
        <end position="402"/>
    </location>
</feature>
<evidence type="ECO:0000256" key="9">
    <source>
        <dbReference type="ARBA" id="ARBA00022842"/>
    </source>
</evidence>
<dbReference type="InterPro" id="IPR036279">
    <property type="entry name" value="5-3_exonuclease_C_sf"/>
</dbReference>
<dbReference type="AlphaFoldDB" id="A0A8H8TU50"/>
<dbReference type="EMBL" id="ULHB01000122">
    <property type="protein sequence ID" value="SYW82662.1"/>
    <property type="molecule type" value="Genomic_DNA"/>
</dbReference>
<dbReference type="InterPro" id="IPR006086">
    <property type="entry name" value="XPG-I_dom"/>
</dbReference>
<dbReference type="InterPro" id="IPR008918">
    <property type="entry name" value="HhH2"/>
</dbReference>
<feature type="domain" description="XPG N-terminal" evidence="16">
    <location>
        <begin position="1"/>
        <end position="99"/>
    </location>
</feature>
<feature type="domain" description="XPG-I" evidence="15">
    <location>
        <begin position="138"/>
        <end position="208"/>
    </location>
</feature>
<name>A0A8H8TU50_9BASI</name>
<feature type="compositionally biased region" description="Polar residues" evidence="14">
    <location>
        <begin position="383"/>
        <end position="392"/>
    </location>
</feature>
<evidence type="ECO:0000256" key="8">
    <source>
        <dbReference type="ARBA" id="ARBA00022839"/>
    </source>
</evidence>
<dbReference type="Pfam" id="PF05686">
    <property type="entry name" value="Glyco_transf_90"/>
    <property type="match status" value="1"/>
</dbReference>
<proteinExistence type="inferred from homology"/>
<evidence type="ECO:0000256" key="2">
    <source>
        <dbReference type="ARBA" id="ARBA00004123"/>
    </source>
</evidence>